<evidence type="ECO:0000313" key="3">
    <source>
        <dbReference type="EMBL" id="KAF7844741.1"/>
    </source>
</evidence>
<evidence type="ECO:0000313" key="4">
    <source>
        <dbReference type="Proteomes" id="UP000634136"/>
    </source>
</evidence>
<name>A0A835CKH7_9FABA</name>
<accession>A0A835CKH7</accession>
<gene>
    <name evidence="3" type="ORF">G2W53_001646</name>
</gene>
<dbReference type="EMBL" id="JAAIUW010000001">
    <property type="protein sequence ID" value="KAF7844741.1"/>
    <property type="molecule type" value="Genomic_DNA"/>
</dbReference>
<dbReference type="PANTHER" id="PTHR37218">
    <property type="entry name" value="COILED-COIL PROTEIN"/>
    <property type="match status" value="1"/>
</dbReference>
<keyword evidence="4" id="KW-1185">Reference proteome</keyword>
<feature type="region of interest" description="Disordered" evidence="2">
    <location>
        <begin position="135"/>
        <end position="169"/>
    </location>
</feature>
<comment type="caution">
    <text evidence="3">The sequence shown here is derived from an EMBL/GenBank/DDBJ whole genome shotgun (WGS) entry which is preliminary data.</text>
</comment>
<evidence type="ECO:0000256" key="2">
    <source>
        <dbReference type="SAM" id="MobiDB-lite"/>
    </source>
</evidence>
<proteinExistence type="predicted"/>
<sequence length="280" mass="31703">MGGKGIRRREKNYRAAHGGGYNVLPPPPNPSQVDALPFKLRQIMSFTSSTQQIQPQGAASFSKDIKQQKKRAGGNGQNMLLLILEKCNFGLVVPLRYYFASGIDFVLVLITNGSNPCSSSCKPYKSLHLKDKVEAEPTDVKQGDTDNDEPFRQSSTNEKNKKKRKRKEVKDLRFEMDVEKSSSQLKRRERKKKFLEARKKKHKKTNAEEKLDFPGHEKIKFGDIVEAPPKLNVIPKAFKNAQDASQERLRLKAIEAYRSRKGWTSRPGSHLPLPVTTSTP</sequence>
<organism evidence="3 4">
    <name type="scientific">Senna tora</name>
    <dbReference type="NCBI Taxonomy" id="362788"/>
    <lineage>
        <taxon>Eukaryota</taxon>
        <taxon>Viridiplantae</taxon>
        <taxon>Streptophyta</taxon>
        <taxon>Embryophyta</taxon>
        <taxon>Tracheophyta</taxon>
        <taxon>Spermatophyta</taxon>
        <taxon>Magnoliopsida</taxon>
        <taxon>eudicotyledons</taxon>
        <taxon>Gunneridae</taxon>
        <taxon>Pentapetalae</taxon>
        <taxon>rosids</taxon>
        <taxon>fabids</taxon>
        <taxon>Fabales</taxon>
        <taxon>Fabaceae</taxon>
        <taxon>Caesalpinioideae</taxon>
        <taxon>Cassia clade</taxon>
        <taxon>Senna</taxon>
    </lineage>
</organism>
<feature type="compositionally biased region" description="Basic and acidic residues" evidence="2">
    <location>
        <begin position="135"/>
        <end position="144"/>
    </location>
</feature>
<feature type="coiled-coil region" evidence="1">
    <location>
        <begin position="178"/>
        <end position="212"/>
    </location>
</feature>
<reference evidence="3" key="1">
    <citation type="submission" date="2020-09" db="EMBL/GenBank/DDBJ databases">
        <title>Genome-Enabled Discovery of Anthraquinone Biosynthesis in Senna tora.</title>
        <authorList>
            <person name="Kang S.-H."/>
            <person name="Pandey R.P."/>
            <person name="Lee C.-M."/>
            <person name="Sim J.-S."/>
            <person name="Jeong J.-T."/>
            <person name="Choi B.-S."/>
            <person name="Jung M."/>
            <person name="Ginzburg D."/>
            <person name="Zhao K."/>
            <person name="Won S.Y."/>
            <person name="Oh T.-J."/>
            <person name="Yu Y."/>
            <person name="Kim N.-H."/>
            <person name="Lee O.R."/>
            <person name="Lee T.-H."/>
            <person name="Bashyal P."/>
            <person name="Kim T.-S."/>
            <person name="Lee W.-H."/>
            <person name="Kawkins C."/>
            <person name="Kim C.-K."/>
            <person name="Kim J.S."/>
            <person name="Ahn B.O."/>
            <person name="Rhee S.Y."/>
            <person name="Sohng J.K."/>
        </authorList>
    </citation>
    <scope>NUCLEOTIDE SEQUENCE</scope>
    <source>
        <tissue evidence="3">Leaf</tissue>
    </source>
</reference>
<evidence type="ECO:0000256" key="1">
    <source>
        <dbReference type="SAM" id="Coils"/>
    </source>
</evidence>
<dbReference type="AlphaFoldDB" id="A0A835CKH7"/>
<keyword evidence="1" id="KW-0175">Coiled coil</keyword>
<dbReference type="Proteomes" id="UP000634136">
    <property type="component" value="Unassembled WGS sequence"/>
</dbReference>
<dbReference type="PANTHER" id="PTHR37218:SF2">
    <property type="entry name" value="COILED-COIL PROTEIN"/>
    <property type="match status" value="1"/>
</dbReference>
<protein>
    <submittedName>
        <fullName evidence="3">Protein PXR1-like</fullName>
    </submittedName>
</protein>
<feature type="region of interest" description="Disordered" evidence="2">
    <location>
        <begin position="261"/>
        <end position="280"/>
    </location>
</feature>
<dbReference type="OrthoDB" id="673745at2759"/>